<name>A0A9X4NUY4_9BURK</name>
<protein>
    <submittedName>
        <fullName evidence="8">Acyltransferase</fullName>
    </submittedName>
</protein>
<comment type="subcellular location">
    <subcellularLocation>
        <location evidence="1">Cell inner membrane</location>
    </subcellularLocation>
</comment>
<keyword evidence="4" id="KW-0808">Transferase</keyword>
<evidence type="ECO:0000256" key="6">
    <source>
        <dbReference type="ARBA" id="ARBA00023315"/>
    </source>
</evidence>
<dbReference type="PIRSF" id="PIRSF026649">
    <property type="entry name" value="MsbB"/>
    <property type="match status" value="1"/>
</dbReference>
<organism evidence="8 9">
    <name type="scientific">Hydrogenophaga taeniospiralis CCUG 15921</name>
    <dbReference type="NCBI Taxonomy" id="1281780"/>
    <lineage>
        <taxon>Bacteria</taxon>
        <taxon>Pseudomonadati</taxon>
        <taxon>Pseudomonadota</taxon>
        <taxon>Betaproteobacteria</taxon>
        <taxon>Burkholderiales</taxon>
        <taxon>Comamonadaceae</taxon>
        <taxon>Hydrogenophaga</taxon>
    </lineage>
</organism>
<evidence type="ECO:0000256" key="5">
    <source>
        <dbReference type="ARBA" id="ARBA00023136"/>
    </source>
</evidence>
<dbReference type="CDD" id="cd07984">
    <property type="entry name" value="LPLAT_LABLAT-like"/>
    <property type="match status" value="1"/>
</dbReference>
<keyword evidence="7" id="KW-1133">Transmembrane helix</keyword>
<keyword evidence="5 7" id="KW-0472">Membrane</keyword>
<feature type="transmembrane region" description="Helical" evidence="7">
    <location>
        <begin position="32"/>
        <end position="55"/>
    </location>
</feature>
<keyword evidence="7" id="KW-0812">Transmembrane</keyword>
<dbReference type="GO" id="GO:0016746">
    <property type="term" value="F:acyltransferase activity"/>
    <property type="evidence" value="ECO:0007669"/>
    <property type="project" value="UniProtKB-KW"/>
</dbReference>
<dbReference type="EMBL" id="AOGK01000013">
    <property type="protein sequence ID" value="MDG5976644.1"/>
    <property type="molecule type" value="Genomic_DNA"/>
</dbReference>
<dbReference type="AlphaFoldDB" id="A0A9X4NUY4"/>
<evidence type="ECO:0000313" key="9">
    <source>
        <dbReference type="Proteomes" id="UP001152876"/>
    </source>
</evidence>
<keyword evidence="3" id="KW-0997">Cell inner membrane</keyword>
<evidence type="ECO:0000256" key="7">
    <source>
        <dbReference type="SAM" id="Phobius"/>
    </source>
</evidence>
<evidence type="ECO:0000313" key="8">
    <source>
        <dbReference type="EMBL" id="MDG5976644.1"/>
    </source>
</evidence>
<gene>
    <name evidence="8" type="ORF">H010_15355</name>
</gene>
<dbReference type="PANTHER" id="PTHR30606:SF10">
    <property type="entry name" value="PHOSPHATIDYLINOSITOL MANNOSIDE ACYLTRANSFERASE"/>
    <property type="match status" value="1"/>
</dbReference>
<dbReference type="OrthoDB" id="8524027at2"/>
<reference evidence="8" key="1">
    <citation type="submission" date="2013-01" db="EMBL/GenBank/DDBJ databases">
        <title>Genome draft of Hydrogenophaga taeniospiralis 2K1.</title>
        <authorList>
            <person name="Gomila M."/>
            <person name="Lalucat J."/>
        </authorList>
    </citation>
    <scope>NUCLEOTIDE SEQUENCE</scope>
    <source>
        <strain evidence="8">CCUG 15921</strain>
    </source>
</reference>
<dbReference type="Pfam" id="PF03279">
    <property type="entry name" value="Lip_A_acyltrans"/>
    <property type="match status" value="1"/>
</dbReference>
<dbReference type="NCBIfam" id="NF006487">
    <property type="entry name" value="PRK08905.1"/>
    <property type="match status" value="1"/>
</dbReference>
<evidence type="ECO:0000256" key="4">
    <source>
        <dbReference type="ARBA" id="ARBA00022679"/>
    </source>
</evidence>
<evidence type="ECO:0000256" key="3">
    <source>
        <dbReference type="ARBA" id="ARBA00022519"/>
    </source>
</evidence>
<proteinExistence type="predicted"/>
<dbReference type="GO" id="GO:0005886">
    <property type="term" value="C:plasma membrane"/>
    <property type="evidence" value="ECO:0007669"/>
    <property type="project" value="UniProtKB-SubCell"/>
</dbReference>
<sequence length="317" mass="34681">MATRHPKEYPVADHSRSSEHFVTVFVQLVFRFLSWMPLPVLHALGWLLGWLSFLLSGSYRRQLLANVKQAGFSRAVAWSSVGEAGKLVAELPRLWLGRPVRVGWEGAAHIEAAQAHGAGVLFLTPHLGCFEITAQAYAQRFGQKQPVTVLFRPARQPWLRELVANARNRPGLSTAPTTLAGVKQLIKALKAGQAVGLLPDQVPPAGQGIWAPFFGRDAYTMTLPARLAHSGGARVVLIWGERLSWGRGYLVRVRPLGPAIGDTLSTDAHEAARQINQAMETLVRECPPQYLWSYARYKPPHGQAGADAGPGTTTPSR</sequence>
<keyword evidence="6 8" id="KW-0012">Acyltransferase</keyword>
<comment type="caution">
    <text evidence="8">The sequence shown here is derived from an EMBL/GenBank/DDBJ whole genome shotgun (WGS) entry which is preliminary data.</text>
</comment>
<accession>A0A9X4NUY4</accession>
<dbReference type="PANTHER" id="PTHR30606">
    <property type="entry name" value="LIPID A BIOSYNTHESIS LAUROYL ACYLTRANSFERASE"/>
    <property type="match status" value="1"/>
</dbReference>
<dbReference type="RefSeq" id="WP_084236317.1">
    <property type="nucleotide sequence ID" value="NZ_AOGK01000013.1"/>
</dbReference>
<dbReference type="GO" id="GO:0009247">
    <property type="term" value="P:glycolipid biosynthetic process"/>
    <property type="evidence" value="ECO:0007669"/>
    <property type="project" value="UniProtKB-ARBA"/>
</dbReference>
<dbReference type="Proteomes" id="UP001152876">
    <property type="component" value="Unassembled WGS sequence"/>
</dbReference>
<dbReference type="InterPro" id="IPR004960">
    <property type="entry name" value="LipA_acyltrans"/>
</dbReference>
<keyword evidence="9" id="KW-1185">Reference proteome</keyword>
<evidence type="ECO:0000256" key="1">
    <source>
        <dbReference type="ARBA" id="ARBA00004533"/>
    </source>
</evidence>
<keyword evidence="2" id="KW-1003">Cell membrane</keyword>
<evidence type="ECO:0000256" key="2">
    <source>
        <dbReference type="ARBA" id="ARBA00022475"/>
    </source>
</evidence>